<dbReference type="Pfam" id="PF11731">
    <property type="entry name" value="Cdd1"/>
    <property type="match status" value="1"/>
</dbReference>
<reference evidence="1 2" key="1">
    <citation type="submission" date="2021-02" db="EMBL/GenBank/DDBJ databases">
        <title>Niveibacterium changnyeongensis HC41.</title>
        <authorList>
            <person name="Kang M."/>
        </authorList>
    </citation>
    <scope>NUCLEOTIDE SEQUENCE [LARGE SCALE GENOMIC DNA]</scope>
    <source>
        <strain evidence="1 2">HC41</strain>
    </source>
</reference>
<gene>
    <name evidence="1" type="ORF">JY500_08130</name>
</gene>
<evidence type="ECO:0000313" key="1">
    <source>
        <dbReference type="EMBL" id="QSI78564.1"/>
    </source>
</evidence>
<dbReference type="Gene3D" id="1.10.150.20">
    <property type="entry name" value="5' to 3' exonuclease, C-terminal subdomain"/>
    <property type="match status" value="1"/>
</dbReference>
<dbReference type="EMBL" id="CP071060">
    <property type="protein sequence ID" value="QSI78564.1"/>
    <property type="molecule type" value="Genomic_DNA"/>
</dbReference>
<organism evidence="1 2">
    <name type="scientific">Niveibacterium microcysteis</name>
    <dbReference type="NCBI Taxonomy" id="2811415"/>
    <lineage>
        <taxon>Bacteria</taxon>
        <taxon>Pseudomonadati</taxon>
        <taxon>Pseudomonadota</taxon>
        <taxon>Betaproteobacteria</taxon>
        <taxon>Rhodocyclales</taxon>
        <taxon>Rhodocyclaceae</taxon>
        <taxon>Niveibacterium</taxon>
    </lineage>
</organism>
<proteinExistence type="predicted"/>
<keyword evidence="2" id="KW-1185">Reference proteome</keyword>
<dbReference type="InterPro" id="IPR021725">
    <property type="entry name" value="Cdd1"/>
</dbReference>
<evidence type="ECO:0000313" key="2">
    <source>
        <dbReference type="Proteomes" id="UP000663570"/>
    </source>
</evidence>
<accession>A0ABX7M9Z1</accession>
<dbReference type="SUPFAM" id="SSF158702">
    <property type="entry name" value="Sec63 N-terminal domain-like"/>
    <property type="match status" value="1"/>
</dbReference>
<name>A0ABX7M9Z1_9RHOO</name>
<sequence>MPRAPAALPRDVAAELLRIPGIGPAMAGDLYALGIRRVADLVEADPQVLYERLCRLSGARQDPCVLYTFRCAAYFARHTAHDPELLKWWNWKDRT</sequence>
<dbReference type="Proteomes" id="UP000663570">
    <property type="component" value="Chromosome"/>
</dbReference>
<dbReference type="RefSeq" id="WP_206255958.1">
    <property type="nucleotide sequence ID" value="NZ_CP071060.1"/>
</dbReference>
<protein>
    <submittedName>
        <fullName evidence="1">Helix-hairpin-helix domain-containing protein</fullName>
    </submittedName>
</protein>